<dbReference type="AlphaFoldDB" id="K2H968"/>
<dbReference type="GeneID" id="20074729"/>
<dbReference type="VEuPathDB" id="AmoebaDB:ENU1_141400"/>
<name>K2H968_ENTNP</name>
<dbReference type="EMBL" id="JH927919">
    <property type="protein sequence ID" value="EKE39114.1"/>
    <property type="molecule type" value="Genomic_DNA"/>
</dbReference>
<dbReference type="RefSeq" id="XP_008858552.1">
    <property type="nucleotide sequence ID" value="XM_008860330.1"/>
</dbReference>
<accession>K2H968</accession>
<dbReference type="OrthoDB" id="26810at2759"/>
<gene>
    <name evidence="1" type="ORF">ENU1_141400</name>
</gene>
<reference evidence="1 2" key="1">
    <citation type="submission" date="2011-11" db="EMBL/GenBank/DDBJ databases">
        <authorList>
            <person name="Hannick L."/>
            <person name="Karamycheva S."/>
            <person name="Lorenzi H."/>
            <person name="Caler E."/>
        </authorList>
    </citation>
    <scope>NUCLEOTIDE SEQUENCE [LARGE SCALE GENOMIC DNA]</scope>
    <source>
        <strain evidence="1 2">P19</strain>
    </source>
</reference>
<sequence>MKMDLTNSVLQGSGIELRKRFYQETQPSNEIFHPKRGFFGNLYQMIFHPIEYFTPKETKLGEVKIQVFEQEQGTVDVKISIEENKHQTPIRSIHLNASSDYQQEINEINEQLRAIVENHFKIGEQSIEFEQPNQRSHQRKSIVYKEKNIVPNKGISSSQEHK</sequence>
<evidence type="ECO:0000313" key="2">
    <source>
        <dbReference type="Proteomes" id="UP000006769"/>
    </source>
</evidence>
<protein>
    <submittedName>
        <fullName evidence="1">Uncharacterized protein</fullName>
    </submittedName>
</protein>
<evidence type="ECO:0000313" key="1">
    <source>
        <dbReference type="EMBL" id="EKE39114.1"/>
    </source>
</evidence>
<proteinExistence type="predicted"/>
<dbReference type="OMA" id="IEYFSPK"/>
<organism evidence="1 2">
    <name type="scientific">Entamoeba nuttalli (strain P19)</name>
    <name type="common">Amoeba</name>
    <dbReference type="NCBI Taxonomy" id="1076696"/>
    <lineage>
        <taxon>Eukaryota</taxon>
        <taxon>Amoebozoa</taxon>
        <taxon>Evosea</taxon>
        <taxon>Archamoebae</taxon>
        <taxon>Mastigamoebida</taxon>
        <taxon>Entamoebidae</taxon>
        <taxon>Entamoeba</taxon>
    </lineage>
</organism>
<dbReference type="Proteomes" id="UP000006769">
    <property type="component" value="Unassembled WGS sequence"/>
</dbReference>